<dbReference type="AlphaFoldDB" id="A0A285UEL5"/>
<protein>
    <submittedName>
        <fullName evidence="1">Uncharacterized protein</fullName>
    </submittedName>
</protein>
<dbReference type="OrthoDB" id="2736506at2"/>
<evidence type="ECO:0000313" key="2">
    <source>
        <dbReference type="Proteomes" id="UP000219252"/>
    </source>
</evidence>
<sequence>MKKITKNSIEYKRVEKNLTLENFSIDPIIANKAIEVVNSGQPITPKLIRDVLNNGKI</sequence>
<dbReference type="Proteomes" id="UP000219252">
    <property type="component" value="Unassembled WGS sequence"/>
</dbReference>
<organism evidence="1 2">
    <name type="scientific">Ureibacillus acetophenoni</name>
    <dbReference type="NCBI Taxonomy" id="614649"/>
    <lineage>
        <taxon>Bacteria</taxon>
        <taxon>Bacillati</taxon>
        <taxon>Bacillota</taxon>
        <taxon>Bacilli</taxon>
        <taxon>Bacillales</taxon>
        <taxon>Caryophanaceae</taxon>
        <taxon>Ureibacillus</taxon>
    </lineage>
</organism>
<evidence type="ECO:0000313" key="1">
    <source>
        <dbReference type="EMBL" id="SOC40249.1"/>
    </source>
</evidence>
<keyword evidence="2" id="KW-1185">Reference proteome</keyword>
<proteinExistence type="predicted"/>
<gene>
    <name evidence="1" type="ORF">SAMN05877842_107153</name>
</gene>
<accession>A0A285UEL5</accession>
<dbReference type="EMBL" id="OBQC01000007">
    <property type="protein sequence ID" value="SOC40249.1"/>
    <property type="molecule type" value="Genomic_DNA"/>
</dbReference>
<name>A0A285UEL5_9BACL</name>
<reference evidence="2" key="1">
    <citation type="submission" date="2017-08" db="EMBL/GenBank/DDBJ databases">
        <authorList>
            <person name="Varghese N."/>
            <person name="Submissions S."/>
        </authorList>
    </citation>
    <scope>NUCLEOTIDE SEQUENCE [LARGE SCALE GENOMIC DNA]</scope>
    <source>
        <strain evidence="2">JC23</strain>
    </source>
</reference>
<dbReference type="RefSeq" id="WP_097149741.1">
    <property type="nucleotide sequence ID" value="NZ_OBQC01000007.1"/>
</dbReference>